<gene>
    <name evidence="1" type="ORF">DCHRY22_LOCUS7810</name>
</gene>
<reference evidence="1" key="1">
    <citation type="submission" date="2021-09" db="EMBL/GenBank/DDBJ databases">
        <authorList>
            <person name="Martin H S."/>
        </authorList>
    </citation>
    <scope>NUCLEOTIDE SEQUENCE</scope>
</reference>
<comment type="caution">
    <text evidence="1">The sequence shown here is derived from an EMBL/GenBank/DDBJ whole genome shotgun (WGS) entry which is preliminary data.</text>
</comment>
<dbReference type="EMBL" id="CAKASE010000058">
    <property type="protein sequence ID" value="CAG9567568.1"/>
    <property type="molecule type" value="Genomic_DNA"/>
</dbReference>
<accession>A0A8J2QRJ0</accession>
<dbReference type="Proteomes" id="UP000789524">
    <property type="component" value="Unassembled WGS sequence"/>
</dbReference>
<evidence type="ECO:0000313" key="2">
    <source>
        <dbReference type="Proteomes" id="UP000789524"/>
    </source>
</evidence>
<protein>
    <submittedName>
        <fullName evidence="1">(African queen) hypothetical protein</fullName>
    </submittedName>
</protein>
<organism evidence="1 2">
    <name type="scientific">Danaus chrysippus</name>
    <name type="common">African queen</name>
    <dbReference type="NCBI Taxonomy" id="151541"/>
    <lineage>
        <taxon>Eukaryota</taxon>
        <taxon>Metazoa</taxon>
        <taxon>Ecdysozoa</taxon>
        <taxon>Arthropoda</taxon>
        <taxon>Hexapoda</taxon>
        <taxon>Insecta</taxon>
        <taxon>Pterygota</taxon>
        <taxon>Neoptera</taxon>
        <taxon>Endopterygota</taxon>
        <taxon>Lepidoptera</taxon>
        <taxon>Glossata</taxon>
        <taxon>Ditrysia</taxon>
        <taxon>Papilionoidea</taxon>
        <taxon>Nymphalidae</taxon>
        <taxon>Danainae</taxon>
        <taxon>Danaini</taxon>
        <taxon>Danaina</taxon>
        <taxon>Danaus</taxon>
        <taxon>Anosia</taxon>
    </lineage>
</organism>
<keyword evidence="2" id="KW-1185">Reference proteome</keyword>
<sequence>MVGPRGPADTTRHEVGARPAGALQLISELEKYNYTETAVEMLARPRTVCVCVLDVCVCVCVRVPRPGVTRGRSLAAADRSVTYNIP</sequence>
<name>A0A8J2QRJ0_9NEOP</name>
<proteinExistence type="predicted"/>
<evidence type="ECO:0000313" key="1">
    <source>
        <dbReference type="EMBL" id="CAG9567568.1"/>
    </source>
</evidence>
<dbReference type="AlphaFoldDB" id="A0A8J2QRJ0"/>